<accession>A0AA95MLZ1</accession>
<keyword evidence="1" id="KW-0812">Transmembrane</keyword>
<protein>
    <recommendedName>
        <fullName evidence="4">O-antigen ligase family protein</fullName>
    </recommendedName>
</protein>
<feature type="transmembrane region" description="Helical" evidence="1">
    <location>
        <begin position="363"/>
        <end position="381"/>
    </location>
</feature>
<feature type="transmembrane region" description="Helical" evidence="1">
    <location>
        <begin position="340"/>
        <end position="357"/>
    </location>
</feature>
<name>A0AA95MLZ1_9BACI</name>
<dbReference type="AlphaFoldDB" id="A0AA95MLZ1"/>
<feature type="transmembrane region" description="Helical" evidence="1">
    <location>
        <begin position="205"/>
        <end position="222"/>
    </location>
</feature>
<feature type="transmembrane region" description="Helical" evidence="1">
    <location>
        <begin position="7"/>
        <end position="25"/>
    </location>
</feature>
<dbReference type="EMBL" id="CP126114">
    <property type="protein sequence ID" value="WHY85622.1"/>
    <property type="molecule type" value="Genomic_DNA"/>
</dbReference>
<evidence type="ECO:0000313" key="2">
    <source>
        <dbReference type="EMBL" id="WHY85622.1"/>
    </source>
</evidence>
<dbReference type="PANTHER" id="PTHR37422">
    <property type="entry name" value="TEICHURONIC ACID BIOSYNTHESIS PROTEIN TUAE"/>
    <property type="match status" value="1"/>
</dbReference>
<feature type="transmembrane region" description="Helical" evidence="1">
    <location>
        <begin position="156"/>
        <end position="175"/>
    </location>
</feature>
<feature type="transmembrane region" description="Helical" evidence="1">
    <location>
        <begin position="64"/>
        <end position="87"/>
    </location>
</feature>
<evidence type="ECO:0000313" key="3">
    <source>
        <dbReference type="Proteomes" id="UP001178288"/>
    </source>
</evidence>
<dbReference type="PANTHER" id="PTHR37422:SF13">
    <property type="entry name" value="LIPOPOLYSACCHARIDE BIOSYNTHESIS PROTEIN PA4999-RELATED"/>
    <property type="match status" value="1"/>
</dbReference>
<keyword evidence="3" id="KW-1185">Reference proteome</keyword>
<feature type="transmembrane region" description="Helical" evidence="1">
    <location>
        <begin position="93"/>
        <end position="113"/>
    </location>
</feature>
<dbReference type="KEGG" id="nnv:QNH39_23920"/>
<feature type="transmembrane region" description="Helical" evidence="1">
    <location>
        <begin position="302"/>
        <end position="328"/>
    </location>
</feature>
<gene>
    <name evidence="2" type="ORF">QNH39_23920</name>
</gene>
<feature type="transmembrane region" description="Helical" evidence="1">
    <location>
        <begin position="229"/>
        <end position="245"/>
    </location>
</feature>
<reference evidence="2" key="1">
    <citation type="submission" date="2023-05" db="EMBL/GenBank/DDBJ databases">
        <title>Comparative genomics of Bacillaceae isolates and their secondary metabolite potential.</title>
        <authorList>
            <person name="Song L."/>
            <person name="Nielsen L.J."/>
            <person name="Mohite O."/>
            <person name="Xu X."/>
            <person name="Weber T."/>
            <person name="Kovacs A.T."/>
        </authorList>
    </citation>
    <scope>NUCLEOTIDE SEQUENCE</scope>
    <source>
        <strain evidence="2">XLM17</strain>
    </source>
</reference>
<dbReference type="InterPro" id="IPR051533">
    <property type="entry name" value="WaaL-like"/>
</dbReference>
<feature type="transmembrane region" description="Helical" evidence="1">
    <location>
        <begin position="125"/>
        <end position="144"/>
    </location>
</feature>
<organism evidence="2 3">
    <name type="scientific">Neobacillus novalis</name>
    <dbReference type="NCBI Taxonomy" id="220687"/>
    <lineage>
        <taxon>Bacteria</taxon>
        <taxon>Bacillati</taxon>
        <taxon>Bacillota</taxon>
        <taxon>Bacilli</taxon>
        <taxon>Bacillales</taxon>
        <taxon>Bacillaceae</taxon>
        <taxon>Neobacillus</taxon>
    </lineage>
</organism>
<evidence type="ECO:0008006" key="4">
    <source>
        <dbReference type="Google" id="ProtNLM"/>
    </source>
</evidence>
<keyword evidence="1" id="KW-1133">Transmembrane helix</keyword>
<keyword evidence="1" id="KW-0472">Membrane</keyword>
<dbReference type="Proteomes" id="UP001178288">
    <property type="component" value="Chromosome"/>
</dbReference>
<dbReference type="RefSeq" id="WP_066092366.1">
    <property type="nucleotide sequence ID" value="NZ_CP126114.1"/>
</dbReference>
<sequence length="396" mass="44518">MRKINFILFTMIYFAASIVLMGSQYRPLSPTLIYSRYALILLGFFIIIVIYFKKHGLTIMRFPSFFSMYLFIIWILFGFSVILSEIIHHTFPFQGLFFLLIVPFIYFSVMPFMTKLGGPFIHHSLFTANLLYILISYLTVRVEFLPYSGIAANPNGFGQIAAITVIAGFFTLITLSNKGRLPKLLIIAAILLSLVSVIFSSSRTSFLVVGIITLIISVHFIMAKRNFKPLLIIMTIGLIGWFSPLKEKFLSGLLEKFASLNEAGNLFNGRTGTWQLVVKEASLFGHGDDYFEGFFEGAHNSLINILGVYGIIPTLLLAAFLLFLIVLAFINTFRKSQDKLAIFPFIIIVTFTLFSMTEAMFGLIGNGITIAFYHVVGLLLLTEGPKTMVRETNISP</sequence>
<feature type="transmembrane region" description="Helical" evidence="1">
    <location>
        <begin position="31"/>
        <end position="52"/>
    </location>
</feature>
<evidence type="ECO:0000256" key="1">
    <source>
        <dbReference type="SAM" id="Phobius"/>
    </source>
</evidence>
<proteinExistence type="predicted"/>
<feature type="transmembrane region" description="Helical" evidence="1">
    <location>
        <begin position="182"/>
        <end position="199"/>
    </location>
</feature>